<evidence type="ECO:0000259" key="2">
    <source>
        <dbReference type="Pfam" id="PF01205"/>
    </source>
</evidence>
<dbReference type="SUPFAM" id="SSF54211">
    <property type="entry name" value="Ribosomal protein S5 domain 2-like"/>
    <property type="match status" value="1"/>
</dbReference>
<dbReference type="Gene3D" id="3.30.230.30">
    <property type="entry name" value="Impact, N-terminal domain"/>
    <property type="match status" value="1"/>
</dbReference>
<accession>A0ABQ6E025</accession>
<sequence>MSEPYLVIEKVISFTEEIKKSRFITYLAPVAGKQEAMDYLQTIKALHIDARHHCWAYVAASPKNSVLMGCSDDGEPKGTAGKPMMALLQGCNVGEIMAVVVRYSGGIKLGTGGLVRAYSNGIQQLLPQIETREKRFYQQYQVSCDYAQMAQLESLLVPGVGRIVEINYLQSVDAMIEVDLQQTEAFLKQLQSATQGKVHVNKIFPE</sequence>
<evidence type="ECO:0000256" key="1">
    <source>
        <dbReference type="ARBA" id="ARBA00007665"/>
    </source>
</evidence>
<protein>
    <submittedName>
        <fullName evidence="4">YigZ family protein</fullName>
    </submittedName>
</protein>
<dbReference type="InterPro" id="IPR036956">
    <property type="entry name" value="Impact_N_sf"/>
</dbReference>
<name>A0ABQ6E025_9GAMM</name>
<dbReference type="Gene3D" id="3.30.70.240">
    <property type="match status" value="1"/>
</dbReference>
<dbReference type="EMBL" id="BSPQ01000005">
    <property type="protein sequence ID" value="GLS90677.1"/>
    <property type="molecule type" value="Genomic_DNA"/>
</dbReference>
<dbReference type="PANTHER" id="PTHR16301">
    <property type="entry name" value="IMPACT-RELATED"/>
    <property type="match status" value="1"/>
</dbReference>
<dbReference type="InterPro" id="IPR035647">
    <property type="entry name" value="EFG_III/V"/>
</dbReference>
<comment type="similarity">
    <text evidence="1">Belongs to the IMPACT family.</text>
</comment>
<dbReference type="RefSeq" id="WP_284203799.1">
    <property type="nucleotide sequence ID" value="NZ_BSPQ01000005.1"/>
</dbReference>
<dbReference type="Pfam" id="PF09186">
    <property type="entry name" value="DUF1949"/>
    <property type="match status" value="1"/>
</dbReference>
<dbReference type="InterPro" id="IPR001498">
    <property type="entry name" value="Impact_N"/>
</dbReference>
<organism evidence="4 5">
    <name type="scientific">Psychromonas marina</name>
    <dbReference type="NCBI Taxonomy" id="88364"/>
    <lineage>
        <taxon>Bacteria</taxon>
        <taxon>Pseudomonadati</taxon>
        <taxon>Pseudomonadota</taxon>
        <taxon>Gammaproteobacteria</taxon>
        <taxon>Alteromonadales</taxon>
        <taxon>Psychromonadaceae</taxon>
        <taxon>Psychromonas</taxon>
    </lineage>
</organism>
<comment type="caution">
    <text evidence="4">The sequence shown here is derived from an EMBL/GenBank/DDBJ whole genome shotgun (WGS) entry which is preliminary data.</text>
</comment>
<keyword evidence="5" id="KW-1185">Reference proteome</keyword>
<feature type="domain" description="UPF0029" evidence="3">
    <location>
        <begin position="142"/>
        <end position="197"/>
    </location>
</feature>
<dbReference type="InterPro" id="IPR015269">
    <property type="entry name" value="UPF0029_Impact_C"/>
</dbReference>
<evidence type="ECO:0000313" key="5">
    <source>
        <dbReference type="Proteomes" id="UP001157353"/>
    </source>
</evidence>
<dbReference type="Pfam" id="PF01205">
    <property type="entry name" value="Impact_N"/>
    <property type="match status" value="1"/>
</dbReference>
<reference evidence="5" key="1">
    <citation type="journal article" date="2019" name="Int. J. Syst. Evol. Microbiol.">
        <title>The Global Catalogue of Microorganisms (GCM) 10K type strain sequencing project: providing services to taxonomists for standard genome sequencing and annotation.</title>
        <authorList>
            <consortium name="The Broad Institute Genomics Platform"/>
            <consortium name="The Broad Institute Genome Sequencing Center for Infectious Disease"/>
            <person name="Wu L."/>
            <person name="Ma J."/>
        </authorList>
    </citation>
    <scope>NUCLEOTIDE SEQUENCE [LARGE SCALE GENOMIC DNA]</scope>
    <source>
        <strain evidence="5">NBRC 103166</strain>
    </source>
</reference>
<dbReference type="SUPFAM" id="SSF54980">
    <property type="entry name" value="EF-G C-terminal domain-like"/>
    <property type="match status" value="1"/>
</dbReference>
<proteinExistence type="inferred from homology"/>
<dbReference type="InterPro" id="IPR020568">
    <property type="entry name" value="Ribosomal_Su5_D2-typ_SF"/>
</dbReference>
<evidence type="ECO:0000259" key="3">
    <source>
        <dbReference type="Pfam" id="PF09186"/>
    </source>
</evidence>
<dbReference type="InterPro" id="IPR015796">
    <property type="entry name" value="Impact_YigZ-like"/>
</dbReference>
<dbReference type="NCBIfam" id="TIGR00257">
    <property type="entry name" value="IMPACT_YIGZ"/>
    <property type="match status" value="1"/>
</dbReference>
<evidence type="ECO:0000313" key="4">
    <source>
        <dbReference type="EMBL" id="GLS90677.1"/>
    </source>
</evidence>
<dbReference type="PANTHER" id="PTHR16301:SF20">
    <property type="entry name" value="IMPACT FAMILY MEMBER YIGZ"/>
    <property type="match status" value="1"/>
</dbReference>
<dbReference type="Proteomes" id="UP001157353">
    <property type="component" value="Unassembled WGS sequence"/>
</dbReference>
<feature type="domain" description="Impact N-terminal" evidence="2">
    <location>
        <begin position="19"/>
        <end position="125"/>
    </location>
</feature>
<dbReference type="InterPro" id="IPR023582">
    <property type="entry name" value="Impact"/>
</dbReference>
<gene>
    <name evidence="4" type="ORF">GCM10007916_17440</name>
</gene>